<dbReference type="AlphaFoldDB" id="A0A377GKU4"/>
<evidence type="ECO:0000313" key="2">
    <source>
        <dbReference type="EMBL" id="STO25401.1"/>
    </source>
</evidence>
<dbReference type="InterPro" id="IPR007825">
    <property type="entry name" value="Major_OMP_Legionella"/>
</dbReference>
<evidence type="ECO:0000313" key="3">
    <source>
        <dbReference type="Proteomes" id="UP000186808"/>
    </source>
</evidence>
<protein>
    <submittedName>
        <fullName evidence="2">Legionella pneumophila major outer membrane protein</fullName>
    </submittedName>
</protein>
<keyword evidence="3" id="KW-1185">Reference proteome</keyword>
<dbReference type="STRING" id="464.Lgor_2205"/>
<proteinExistence type="predicted"/>
<dbReference type="Proteomes" id="UP000254374">
    <property type="component" value="Unassembled WGS sequence"/>
</dbReference>
<dbReference type="EMBL" id="UGGV01000001">
    <property type="protein sequence ID" value="STO25401.1"/>
    <property type="molecule type" value="Genomic_DNA"/>
</dbReference>
<dbReference type="OrthoDB" id="5640095at2"/>
<name>A0A377GKU4_9GAMM</name>
<reference evidence="1 3" key="1">
    <citation type="submission" date="2017-01" db="EMBL/GenBank/DDBJ databases">
        <authorList>
            <person name="Varghese N."/>
            <person name="Submissions S."/>
        </authorList>
    </citation>
    <scope>NUCLEOTIDE SEQUENCE [LARGE SCALE GENOMIC DNA]</scope>
    <source>
        <strain evidence="1 3">ATCC 33342</strain>
    </source>
</reference>
<dbReference type="Proteomes" id="UP000186808">
    <property type="component" value="Unassembled WGS sequence"/>
</dbReference>
<sequence length="348" mass="37697">MTLKFLPLVLAGFCVVNTVYSTSAPLPKYIDKDGPVCTSMLCAFKNPGGLYVSGTGYYVQPSETGLGLVTDSWLFNVPGGAQAESKPFDPHYQWAGSVSVGYDIPMSANNIEVNYLYLKNKTHAINTFANGSALFGSILFPDAFIPRDFLPTLVSDAYLTYRVDQADIRAGRKYSDTSGVFKIRPSLGVRYAQIKHNLSFAAPGQVTSKFSGAGPLFSLDGHYELGHGFGLLGYFDYALMAGSMQSFSEVFLGNNFSFNWPKRNRVVNNITGKIGLDYTHALTNTATWTAAVGYQISEYLSAMDTLRGFTGLTAGPTGVANLGPQRIAGNETNNFSFQGLFLSLTLHA</sequence>
<dbReference type="EMBL" id="FTNL01000008">
    <property type="protein sequence ID" value="SIR22177.1"/>
    <property type="molecule type" value="Genomic_DNA"/>
</dbReference>
<reference evidence="2 4" key="2">
    <citation type="submission" date="2018-06" db="EMBL/GenBank/DDBJ databases">
        <authorList>
            <consortium name="Pathogen Informatics"/>
            <person name="Doyle S."/>
        </authorList>
    </citation>
    <scope>NUCLEOTIDE SEQUENCE [LARGE SCALE GENOMIC DNA]</scope>
    <source>
        <strain evidence="2 4">NCTC11401</strain>
    </source>
</reference>
<evidence type="ECO:0000313" key="4">
    <source>
        <dbReference type="Proteomes" id="UP000254374"/>
    </source>
</evidence>
<organism evidence="2 4">
    <name type="scientific">Fluoribacter gormanii</name>
    <dbReference type="NCBI Taxonomy" id="464"/>
    <lineage>
        <taxon>Bacteria</taxon>
        <taxon>Pseudomonadati</taxon>
        <taxon>Pseudomonadota</taxon>
        <taxon>Gammaproteobacteria</taxon>
        <taxon>Legionellales</taxon>
        <taxon>Legionellaceae</taxon>
        <taxon>Fluoribacter</taxon>
    </lineage>
</organism>
<gene>
    <name evidence="2" type="ORF">NCTC11401_02237</name>
    <name evidence="1" type="ORF">SAMN05421777_10873</name>
</gene>
<dbReference type="RefSeq" id="WP_058468675.1">
    <property type="nucleotide sequence ID" value="NZ_CAAAIV010000069.1"/>
</dbReference>
<evidence type="ECO:0000313" key="1">
    <source>
        <dbReference type="EMBL" id="SIR22177.1"/>
    </source>
</evidence>
<dbReference type="Pfam" id="PF05150">
    <property type="entry name" value="Legionella_OMP"/>
    <property type="match status" value="1"/>
</dbReference>
<accession>A0A377GKU4</accession>